<sequence length="158" mass="17690">MTSEFHPRVPTTASLQLRHTPSMGITNYQPFIITETPTKLFSGFHSGLPRCSKWQVPLHSRASFPFFSQQTHPPTIPTTTFPTTTLSSTRTISVPSLAASSFSFSCSRFYSPNRRRTTQKKNNLVLEANPFDVQTNHGVSLLCKVELSDYPAVTQTPR</sequence>
<dbReference type="Proteomes" id="UP000807306">
    <property type="component" value="Unassembled WGS sequence"/>
</dbReference>
<evidence type="ECO:0000313" key="2">
    <source>
        <dbReference type="Proteomes" id="UP000807306"/>
    </source>
</evidence>
<proteinExistence type="predicted"/>
<name>A0A9P6JPA0_9AGAR</name>
<dbReference type="AlphaFoldDB" id="A0A9P6JPA0"/>
<protein>
    <submittedName>
        <fullName evidence="1">Uncharacterized protein</fullName>
    </submittedName>
</protein>
<keyword evidence="2" id="KW-1185">Reference proteome</keyword>
<dbReference type="EMBL" id="MU157860">
    <property type="protein sequence ID" value="KAF9527583.1"/>
    <property type="molecule type" value="Genomic_DNA"/>
</dbReference>
<reference evidence="1" key="1">
    <citation type="submission" date="2020-11" db="EMBL/GenBank/DDBJ databases">
        <authorList>
            <consortium name="DOE Joint Genome Institute"/>
            <person name="Ahrendt S."/>
            <person name="Riley R."/>
            <person name="Andreopoulos W."/>
            <person name="Labutti K."/>
            <person name="Pangilinan J."/>
            <person name="Ruiz-Duenas F.J."/>
            <person name="Barrasa J.M."/>
            <person name="Sanchez-Garcia M."/>
            <person name="Camarero S."/>
            <person name="Miyauchi S."/>
            <person name="Serrano A."/>
            <person name="Linde D."/>
            <person name="Babiker R."/>
            <person name="Drula E."/>
            <person name="Ayuso-Fernandez I."/>
            <person name="Pacheco R."/>
            <person name="Padilla G."/>
            <person name="Ferreira P."/>
            <person name="Barriuso J."/>
            <person name="Kellner H."/>
            <person name="Castanera R."/>
            <person name="Alfaro M."/>
            <person name="Ramirez L."/>
            <person name="Pisabarro A.G."/>
            <person name="Kuo A."/>
            <person name="Tritt A."/>
            <person name="Lipzen A."/>
            <person name="He G."/>
            <person name="Yan M."/>
            <person name="Ng V."/>
            <person name="Cullen D."/>
            <person name="Martin F."/>
            <person name="Rosso M.-N."/>
            <person name="Henrissat B."/>
            <person name="Hibbett D."/>
            <person name="Martinez A.T."/>
            <person name="Grigoriev I.V."/>
        </authorList>
    </citation>
    <scope>NUCLEOTIDE SEQUENCE</scope>
    <source>
        <strain evidence="1">CBS 506.95</strain>
    </source>
</reference>
<gene>
    <name evidence="1" type="ORF">CPB83DRAFT_856046</name>
</gene>
<organism evidence="1 2">
    <name type="scientific">Crepidotus variabilis</name>
    <dbReference type="NCBI Taxonomy" id="179855"/>
    <lineage>
        <taxon>Eukaryota</taxon>
        <taxon>Fungi</taxon>
        <taxon>Dikarya</taxon>
        <taxon>Basidiomycota</taxon>
        <taxon>Agaricomycotina</taxon>
        <taxon>Agaricomycetes</taxon>
        <taxon>Agaricomycetidae</taxon>
        <taxon>Agaricales</taxon>
        <taxon>Agaricineae</taxon>
        <taxon>Crepidotaceae</taxon>
        <taxon>Crepidotus</taxon>
    </lineage>
</organism>
<evidence type="ECO:0000313" key="1">
    <source>
        <dbReference type="EMBL" id="KAF9527583.1"/>
    </source>
</evidence>
<accession>A0A9P6JPA0</accession>
<comment type="caution">
    <text evidence="1">The sequence shown here is derived from an EMBL/GenBank/DDBJ whole genome shotgun (WGS) entry which is preliminary data.</text>
</comment>